<feature type="signal peptide" evidence="1">
    <location>
        <begin position="1"/>
        <end position="19"/>
    </location>
</feature>
<dbReference type="InterPro" id="IPR016187">
    <property type="entry name" value="CTDL_fold"/>
</dbReference>
<dbReference type="PANTHER" id="PTHR45784">
    <property type="entry name" value="C-TYPE LECTIN DOMAIN FAMILY 20 MEMBER A-RELATED"/>
    <property type="match status" value="1"/>
</dbReference>
<feature type="chain" id="PRO_5018589539" description="C-type lectin domain-containing protein" evidence="1">
    <location>
        <begin position="20"/>
        <end position="213"/>
    </location>
</feature>
<sequence>WKLIMIAFVLCVSVIKINLKQEGSSVDLNDGAVKANLLKKASLHNPALKYHLMVFSIFKFRHCEAYRRIIQQFAYCDHFEIPRWLVLSKCRLYHFVNKSFTWYEAQSYCRKNYVGLACIENSEEMNQFIDTVSSAGHNSEVWIGVYTHLQRRSASQNDDDSGKWKKQIQSEPFLVSYFCQSLSVSGQWYSNCSVEHPFICYNGEKNLHNYFKK</sequence>
<dbReference type="STRING" id="32507.ENSNBRP00000004236"/>
<reference evidence="3" key="2">
    <citation type="submission" date="2025-09" db="UniProtKB">
        <authorList>
            <consortium name="Ensembl"/>
        </authorList>
    </citation>
    <scope>IDENTIFICATION</scope>
</reference>
<feature type="domain" description="C-type lectin" evidence="2">
    <location>
        <begin position="93"/>
        <end position="201"/>
    </location>
</feature>
<dbReference type="Proteomes" id="UP000261580">
    <property type="component" value="Unassembled WGS sequence"/>
</dbReference>
<evidence type="ECO:0000313" key="4">
    <source>
        <dbReference type="Proteomes" id="UP000261580"/>
    </source>
</evidence>
<dbReference type="PROSITE" id="PS50041">
    <property type="entry name" value="C_TYPE_LECTIN_2"/>
    <property type="match status" value="1"/>
</dbReference>
<dbReference type="PANTHER" id="PTHR45784:SF3">
    <property type="entry name" value="C-TYPE LECTIN DOMAIN FAMILY 4 MEMBER K-LIKE-RELATED"/>
    <property type="match status" value="1"/>
</dbReference>
<evidence type="ECO:0000256" key="1">
    <source>
        <dbReference type="SAM" id="SignalP"/>
    </source>
</evidence>
<dbReference type="AlphaFoldDB" id="A0A3Q4G7D6"/>
<protein>
    <recommendedName>
        <fullName evidence="2">C-type lectin domain-containing protein</fullName>
    </recommendedName>
</protein>
<evidence type="ECO:0000313" key="3">
    <source>
        <dbReference type="Ensembl" id="ENSNBRP00000004236.1"/>
    </source>
</evidence>
<dbReference type="Gene3D" id="3.10.100.10">
    <property type="entry name" value="Mannose-Binding Protein A, subunit A"/>
    <property type="match status" value="1"/>
</dbReference>
<dbReference type="Pfam" id="PF00059">
    <property type="entry name" value="Lectin_C"/>
    <property type="match status" value="1"/>
</dbReference>
<dbReference type="InterPro" id="IPR016186">
    <property type="entry name" value="C-type_lectin-like/link_sf"/>
</dbReference>
<accession>A0A3Q4G7D6</accession>
<dbReference type="Ensembl" id="ENSNBRT00000004372.1">
    <property type="protein sequence ID" value="ENSNBRP00000004236.1"/>
    <property type="gene ID" value="ENSNBRG00000003362.1"/>
</dbReference>
<evidence type="ECO:0000259" key="2">
    <source>
        <dbReference type="PROSITE" id="PS50041"/>
    </source>
</evidence>
<dbReference type="GeneTree" id="ENSGT00940000177569"/>
<keyword evidence="1" id="KW-0732">Signal</keyword>
<keyword evidence="4" id="KW-1185">Reference proteome</keyword>
<reference evidence="3" key="1">
    <citation type="submission" date="2025-08" db="UniProtKB">
        <authorList>
            <consortium name="Ensembl"/>
        </authorList>
    </citation>
    <scope>IDENTIFICATION</scope>
</reference>
<dbReference type="SUPFAM" id="SSF56436">
    <property type="entry name" value="C-type lectin-like"/>
    <property type="match status" value="1"/>
</dbReference>
<dbReference type="InterPro" id="IPR001304">
    <property type="entry name" value="C-type_lectin-like"/>
</dbReference>
<organism evidence="3 4">
    <name type="scientific">Neolamprologus brichardi</name>
    <name type="common">Fairy cichlid</name>
    <name type="synonym">Lamprologus brichardi</name>
    <dbReference type="NCBI Taxonomy" id="32507"/>
    <lineage>
        <taxon>Eukaryota</taxon>
        <taxon>Metazoa</taxon>
        <taxon>Chordata</taxon>
        <taxon>Craniata</taxon>
        <taxon>Vertebrata</taxon>
        <taxon>Euteleostomi</taxon>
        <taxon>Actinopterygii</taxon>
        <taxon>Neopterygii</taxon>
        <taxon>Teleostei</taxon>
        <taxon>Neoteleostei</taxon>
        <taxon>Acanthomorphata</taxon>
        <taxon>Ovalentaria</taxon>
        <taxon>Cichlomorphae</taxon>
        <taxon>Cichliformes</taxon>
        <taxon>Cichlidae</taxon>
        <taxon>African cichlids</taxon>
        <taxon>Pseudocrenilabrinae</taxon>
        <taxon>Lamprologini</taxon>
        <taxon>Neolamprologus</taxon>
    </lineage>
</organism>
<name>A0A3Q4G7D6_NEOBR</name>
<proteinExistence type="predicted"/>